<keyword evidence="3" id="KW-0677">Repeat</keyword>
<accession>A0A0G4I7K3</accession>
<dbReference type="InterPro" id="IPR009030">
    <property type="entry name" value="Growth_fac_rcpt_cys_sf"/>
</dbReference>
<dbReference type="SUPFAM" id="SSF69318">
    <property type="entry name" value="Integrin alpha N-terminal domain"/>
    <property type="match status" value="1"/>
</dbReference>
<feature type="domain" description="EGF-like" evidence="12">
    <location>
        <begin position="757"/>
        <end position="797"/>
    </location>
</feature>
<evidence type="ECO:0000256" key="2">
    <source>
        <dbReference type="ARBA" id="ARBA00022729"/>
    </source>
</evidence>
<evidence type="ECO:0000313" key="14">
    <source>
        <dbReference type="EMBL" id="CEM53005.1"/>
    </source>
</evidence>
<evidence type="ECO:0008006" key="15">
    <source>
        <dbReference type="Google" id="ProtNLM"/>
    </source>
</evidence>
<dbReference type="InterPro" id="IPR013517">
    <property type="entry name" value="FG-GAP"/>
</dbReference>
<feature type="compositionally biased region" description="Low complexity" evidence="9">
    <location>
        <begin position="2398"/>
        <end position="2408"/>
    </location>
</feature>
<protein>
    <recommendedName>
        <fullName evidence="15">EGF-like domain-containing protein</fullName>
    </recommendedName>
</protein>
<dbReference type="Pfam" id="PF02494">
    <property type="entry name" value="HYR"/>
    <property type="match status" value="1"/>
</dbReference>
<feature type="compositionally biased region" description="Acidic residues" evidence="9">
    <location>
        <begin position="1509"/>
        <end position="1518"/>
    </location>
</feature>
<dbReference type="GO" id="GO:0005509">
    <property type="term" value="F:calcium ion binding"/>
    <property type="evidence" value="ECO:0007669"/>
    <property type="project" value="InterPro"/>
</dbReference>
<keyword evidence="4" id="KW-0378">Hydrolase</keyword>
<feature type="repeat" description="FG-GAP" evidence="8">
    <location>
        <begin position="462"/>
        <end position="523"/>
    </location>
</feature>
<dbReference type="SMART" id="SM00179">
    <property type="entry name" value="EGF_CA"/>
    <property type="match status" value="6"/>
</dbReference>
<evidence type="ECO:0000256" key="5">
    <source>
        <dbReference type="ARBA" id="ARBA00023157"/>
    </source>
</evidence>
<dbReference type="PROSITE" id="PS50825">
    <property type="entry name" value="HYR"/>
    <property type="match status" value="3"/>
</dbReference>
<evidence type="ECO:0000256" key="8">
    <source>
        <dbReference type="PROSITE-ProRule" id="PRU00803"/>
    </source>
</evidence>
<dbReference type="InterPro" id="IPR028994">
    <property type="entry name" value="Integrin_alpha_N"/>
</dbReference>
<sequence length="2672" mass="283001">MRSGFLHIIFLYLLSPAIGSAPILATGPDEIEREFTSMHSPHGSTERKSSTSPCDQRNGSSSQSSSSCPPRRRRLSTDGVFDLTSLDGSNGFVINGATAGANLGNCAAAGDFNGDGIPDVALCAPNASPSGRSGAGETHIVYGKNTANVGNWASSFEISSLDGSNGFTINGVGTASNDRSGFCVSAGDFNGDGVSDVLIGAPWADHTGASNAGSVYVVYGKNTASVGDFSATFELSSLDGSNGFVIRGIDGNDLNGWSCANAGDFNGDGVDDIIVGAMWALSKAGEAYVVYGKNTAVDGDFSAEVALSSLDGSNGFLMKGKAAGNGFGYFSSTAGDFNGDGITDIIIGARWAVPTGGSSGAGEAYLVYGKNTAVSGDFAASMEISSLDGSTGVIFEGIDGNDYTGSAVASAGDFNADGVDDVIIGAISADGHGAAYLVFGKNTGVDGNFAATLDLSTIDGSNGVLLDGTITGGLAGWSVAGGADLNRDGIPDVVIGAPWADSDAGTEAGETYVVYGKNTAVDGAFSASVQMTSVDGRDGFLMKGLAASDTFGIFVANIGDFNGDGKVDFLAAAHQADPNSLASAGEVYMLLDAVSGVSVPELDECTQNIHNCDTKASCTNTDGSFTCACLSGYAGTGVQCAQCGSSQVTVSTDQGSLTWTSAIGSYGFPDSASAQSLLTFSPALGASIAVGNHSVTASASNSNNETTSCTIALTVQEFDECTQNVHNCDTNAACTNTDTSFTCACNSGYLGTGVQCDPDECTLNTHDCDSNAACTNTDGSFTCACNSGYAGTGVQCVQCGSSQVSVSTDQGSLTWTSVIGSFGFPDSASAQSVLTFSPALGASVAIGAHNVTASASNTNNDTTTCTIALTVQDPDECAQNVHDCDSNANCTNTDGSFACLCKSGYAGSGVQCDFNECTQNVDDCDSNAACTNTDGSFTCACNSGFAGTGVQCEADECAQNIHDCDTDATYTKIDGSFTCACNSGFAGTGVQCEFDECTEGVHTCDANAACNNTDTSFSCSCNEGFTGSGLQCEGGFTDTEAPLLVCPSTQYAEQVNGEWPHVSFDSPTVTDNVDSNLEISLSMESGAQVQAQTTVVEASATDSSGNRGTCTFTILVDVCPSSSVRTTAGGDCLCDPGYYRDTTASSDGSTVSCLSCVSNSTSAQGSVHPSACACKAGSYFVPNLGAESEDALNYWYAGTCAPCPQHATCKGGLIVDGVLLSLETGTAGRRRSLQAPTGREQYVLTEHVRPRPNDGYTLTTRYPQATVVACPVPSACKTGEQANYQEKDPGTLCAEGATGPLCNECSAGHQKSSTDEGESCQVCPPSLLSKLTLLGGIGGCLMVLVLFFNKPSRRAVAGEESVQTYKVIIKLTACFCATAAVLPAFFPVSNIEQRLWGEAGSQDVPLGMALSQLLEPLQVFSVGEILTLDCFWQDAGVPATETEEGFFLSLFLTALLPCALLVILAVGFFVAGLIAEGVGTCRRRRQGPPNSKGESHSAHAGTAHPDAAIETESDSDGNEAAETCEFLQKTRERRLEKAGRLVRLNFDGLRGTCGKVRSLLGDLLGPFLIVFFFSFSFVLGKFYEGIQCESKGNMALRLAVRPSILCSSGAYTQWSSILLSVLLVYSVGIPLSLLMALSFRRHRLNTDQRTQNRSFEDGDAEAEEEEEKETEEGVPQSTTDVLDTRSVRAEELTNSFGFALAGYRPEFFFWETVLFLRIALVFLILLAGRERPNSAQSDSRLVLLIVHASFFLWLQLTCKPFHNKRGERDVLNQVEASLLSCWLSLWCSTRVGVEILYGAVGVFSKYEEERLRERMTEALEVPDSDAAPSLRRGTGGRLRRLSAQVKRWLSYAKLRLRLAFLSVFRFCEHVNQWVLVMVFRRQWRFCPLIVLRPPLSLLLHGEREECAPREDFVVVKVHRDNRGSSEGEKRPVTVSAGSPEWSLCLERHFPSTSLEVLFRLAYTCERKRLYQSDSSKKAAGTFSFVTASFFNQFIFRTAVLLGRRTIKHQEILRKIRLRQFQVEHGYLAIEVLSDLRREGPDVSDESALPSACCLCFRGRNTDKPQHEETETRRTLRPFLMHQETHRTMHTFLTMARKTKEGLSESQQENKPQQDQNESPAENDNDNQDGEGEQEGDREGGDAPNRPRSDSLNPTETANAAHPTPKPDVLLDLSPDDAPMTSLHERSSVCEALLKLTVSSLLSDAFALPSHRQIATGSTQAYVSTDELEEQRAESAIKSSSGGGTKRKKKAKHIGLAVASSERSLSSLMTSLGTQLLKVTAEGCEGTCDLTPFDDLQGEATKGESLPVAQVRALQREVFEEPAEVFEVVKGGLAGAKKNCPDSPEEQSSRQGGGVISLERSPFREGMRVVEALPVESLYTLLLLFLHALLAGSTEDAPVSRSSSPVGRVEAGGSECDSQEKSAEEEEEEKDGRLEELHLPVCDPFESEGQEGAMSVELGEEEEAEWDEAEAGGGDLEIDLNESAPVQNAGGSQWGLLAVVEETDSSVPSRRLADVIACLKSLPRVGGKPPLQSLRFQGKDESSLIPPAALLVLILAKTAKTHNAISFTKTLAQFFGLPPAYLLLARLDSHYNSIFDVVDSCAQRGMMEELDEVRQMFTSIGLSLDDLLPPGVPVLLQLCGFVWDGNVDAFRAGLKAYAKNLAAGGLTLLYIAS</sequence>
<evidence type="ECO:0000256" key="10">
    <source>
        <dbReference type="SAM" id="Phobius"/>
    </source>
</evidence>
<evidence type="ECO:0000256" key="9">
    <source>
        <dbReference type="SAM" id="MobiDB-lite"/>
    </source>
</evidence>
<dbReference type="PANTHER" id="PTHR23221:SF7">
    <property type="entry name" value="PHOSPHATIDYLINOSITOL-GLYCAN-SPECIFIC PHOSPHOLIPASE D"/>
    <property type="match status" value="1"/>
</dbReference>
<dbReference type="Gene3D" id="2.130.10.130">
    <property type="entry name" value="Integrin alpha, N-terminal"/>
    <property type="match status" value="4"/>
</dbReference>
<feature type="region of interest" description="Disordered" evidence="9">
    <location>
        <begin position="35"/>
        <end position="74"/>
    </location>
</feature>
<feature type="transmembrane region" description="Helical" evidence="10">
    <location>
        <begin position="1367"/>
        <end position="1386"/>
    </location>
</feature>
<feature type="transmembrane region" description="Helical" evidence="10">
    <location>
        <begin position="1617"/>
        <end position="1639"/>
    </location>
</feature>
<dbReference type="PROSITE" id="PS51470">
    <property type="entry name" value="FG_GAP"/>
    <property type="match status" value="2"/>
</dbReference>
<dbReference type="InterPro" id="IPR013519">
    <property type="entry name" value="Int_alpha_beta-p"/>
</dbReference>
<evidence type="ECO:0000259" key="13">
    <source>
        <dbReference type="PROSITE" id="PS50825"/>
    </source>
</evidence>
<feature type="domain" description="HYR" evidence="13">
    <location>
        <begin position="786"/>
        <end position="873"/>
    </location>
</feature>
<feature type="compositionally biased region" description="Acidic residues" evidence="9">
    <location>
        <begin position="2457"/>
        <end position="2469"/>
    </location>
</feature>
<feature type="domain" description="HYR" evidence="13">
    <location>
        <begin position="1037"/>
        <end position="1118"/>
    </location>
</feature>
<evidence type="ECO:0000256" key="1">
    <source>
        <dbReference type="ARBA" id="ARBA00022536"/>
    </source>
</evidence>
<feature type="signal peptide" evidence="11">
    <location>
        <begin position="1"/>
        <end position="19"/>
    </location>
</feature>
<proteinExistence type="predicted"/>
<reference evidence="14" key="1">
    <citation type="submission" date="2014-11" db="EMBL/GenBank/DDBJ databases">
        <authorList>
            <person name="Otto D Thomas"/>
            <person name="Naeem Raeece"/>
        </authorList>
    </citation>
    <scope>NUCLEOTIDE SEQUENCE</scope>
</reference>
<feature type="compositionally biased region" description="Polar residues" evidence="9">
    <location>
        <begin position="50"/>
        <end position="59"/>
    </location>
</feature>
<feature type="region of interest" description="Disordered" evidence="9">
    <location>
        <begin position="2098"/>
        <end position="2178"/>
    </location>
</feature>
<feature type="transmembrane region" description="Helical" evidence="10">
    <location>
        <begin position="1559"/>
        <end position="1579"/>
    </location>
</feature>
<dbReference type="PROSITE" id="PS01187">
    <property type="entry name" value="EGF_CA"/>
    <property type="match status" value="2"/>
</dbReference>
<evidence type="ECO:0000256" key="3">
    <source>
        <dbReference type="ARBA" id="ARBA00022737"/>
    </source>
</evidence>
<evidence type="ECO:0000259" key="12">
    <source>
        <dbReference type="PROSITE" id="PS50026"/>
    </source>
</evidence>
<dbReference type="Pfam" id="PF01839">
    <property type="entry name" value="FG-GAP"/>
    <property type="match status" value="6"/>
</dbReference>
<feature type="domain" description="HYR" evidence="13">
    <location>
        <begin position="630"/>
        <end position="717"/>
    </location>
</feature>
<dbReference type="SMART" id="SM00181">
    <property type="entry name" value="EGF"/>
    <property type="match status" value="8"/>
</dbReference>
<dbReference type="VEuPathDB" id="CryptoDB:Cvel_11666"/>
<dbReference type="PROSITE" id="PS50026">
    <property type="entry name" value="EGF_3"/>
    <property type="match status" value="6"/>
</dbReference>
<feature type="region of interest" description="Disordered" evidence="9">
    <location>
        <begin position="1484"/>
        <end position="1518"/>
    </location>
</feature>
<dbReference type="GO" id="GO:0016787">
    <property type="term" value="F:hydrolase activity"/>
    <property type="evidence" value="ECO:0007669"/>
    <property type="project" value="UniProtKB-KW"/>
</dbReference>
<dbReference type="EMBL" id="CDMZ01005469">
    <property type="protein sequence ID" value="CEM53005.1"/>
    <property type="molecule type" value="Genomic_DNA"/>
</dbReference>
<evidence type="ECO:0000256" key="4">
    <source>
        <dbReference type="ARBA" id="ARBA00022801"/>
    </source>
</evidence>
<feature type="region of interest" description="Disordered" evidence="9">
    <location>
        <begin position="2393"/>
        <end position="2469"/>
    </location>
</feature>
<dbReference type="Gene3D" id="2.10.25.10">
    <property type="entry name" value="Laminin"/>
    <property type="match status" value="6"/>
</dbReference>
<feature type="region of interest" description="Disordered" evidence="9">
    <location>
        <begin position="2335"/>
        <end position="2356"/>
    </location>
</feature>
<dbReference type="InterPro" id="IPR018097">
    <property type="entry name" value="EGF_Ca-bd_CS"/>
</dbReference>
<gene>
    <name evidence="14" type="ORF">Cvel_11666</name>
</gene>
<evidence type="ECO:0000256" key="11">
    <source>
        <dbReference type="SAM" id="SignalP"/>
    </source>
</evidence>
<keyword evidence="10" id="KW-1133">Transmembrane helix</keyword>
<keyword evidence="6" id="KW-0325">Glycoprotein</keyword>
<feature type="compositionally biased region" description="Polar residues" evidence="9">
    <location>
        <begin position="2103"/>
        <end position="2119"/>
    </location>
</feature>
<dbReference type="PANTHER" id="PTHR23221">
    <property type="entry name" value="GLYCOSYLPHOSPHATIDYLINOSITOL PHOSPHOLIPASE D"/>
    <property type="match status" value="1"/>
</dbReference>
<name>A0A0G4I7K3_9ALVE</name>
<dbReference type="SUPFAM" id="SSF57196">
    <property type="entry name" value="EGF/Laminin"/>
    <property type="match status" value="1"/>
</dbReference>
<dbReference type="Pfam" id="PF12947">
    <property type="entry name" value="EGF_3"/>
    <property type="match status" value="7"/>
</dbReference>
<comment type="caution">
    <text evidence="7">Lacks conserved residue(s) required for the propagation of feature annotation.</text>
</comment>
<feature type="domain" description="EGF-like" evidence="12">
    <location>
        <begin position="993"/>
        <end position="1033"/>
    </location>
</feature>
<keyword evidence="10" id="KW-0472">Membrane</keyword>
<organism evidence="14">
    <name type="scientific">Chromera velia CCMP2878</name>
    <dbReference type="NCBI Taxonomy" id="1169474"/>
    <lineage>
        <taxon>Eukaryota</taxon>
        <taxon>Sar</taxon>
        <taxon>Alveolata</taxon>
        <taxon>Colpodellida</taxon>
        <taxon>Chromeraceae</taxon>
        <taxon>Chromera</taxon>
    </lineage>
</organism>
<feature type="compositionally biased region" description="Acidic residues" evidence="9">
    <location>
        <begin position="2120"/>
        <end position="2133"/>
    </location>
</feature>
<keyword evidence="2 11" id="KW-0732">Signal</keyword>
<feature type="transmembrane region" description="Helical" evidence="10">
    <location>
        <begin position="1707"/>
        <end position="1728"/>
    </location>
</feature>
<dbReference type="InterPro" id="IPR000742">
    <property type="entry name" value="EGF"/>
</dbReference>
<feature type="domain" description="EGF-like" evidence="12">
    <location>
        <begin position="914"/>
        <end position="953"/>
    </location>
</feature>
<keyword evidence="1 7" id="KW-0245">EGF-like domain</keyword>
<dbReference type="InterPro" id="IPR000152">
    <property type="entry name" value="EGF-type_Asp/Asn_hydroxyl_site"/>
</dbReference>
<feature type="compositionally biased region" description="Basic and acidic residues" evidence="9">
    <location>
        <begin position="2134"/>
        <end position="2148"/>
    </location>
</feature>
<feature type="chain" id="PRO_5005192297" description="EGF-like domain-containing protein" evidence="11">
    <location>
        <begin position="20"/>
        <end position="2672"/>
    </location>
</feature>
<keyword evidence="5" id="KW-1015">Disulfide bond</keyword>
<feature type="domain" description="EGF-like" evidence="12">
    <location>
        <begin position="873"/>
        <end position="913"/>
    </location>
</feature>
<feature type="transmembrane region" description="Helical" evidence="10">
    <location>
        <begin position="1327"/>
        <end position="1347"/>
    </location>
</feature>
<dbReference type="CDD" id="cd00054">
    <property type="entry name" value="EGF_CA"/>
    <property type="match status" value="6"/>
</dbReference>
<feature type="compositionally biased region" description="Acidic residues" evidence="9">
    <location>
        <begin position="1657"/>
        <end position="1672"/>
    </location>
</feature>
<feature type="compositionally biased region" description="Low complexity" evidence="9">
    <location>
        <begin position="60"/>
        <end position="69"/>
    </location>
</feature>
<feature type="repeat" description="FG-GAP" evidence="8">
    <location>
        <begin position="165"/>
        <end position="227"/>
    </location>
</feature>
<dbReference type="SUPFAM" id="SSF57184">
    <property type="entry name" value="Growth factor receptor domain"/>
    <property type="match status" value="2"/>
</dbReference>
<feature type="transmembrane region" description="Helical" evidence="10">
    <location>
        <begin position="1446"/>
        <end position="1475"/>
    </location>
</feature>
<dbReference type="FunFam" id="2.10.25.10:FF:000038">
    <property type="entry name" value="Fibrillin 2"/>
    <property type="match status" value="6"/>
</dbReference>
<dbReference type="PROSITE" id="PS00010">
    <property type="entry name" value="ASX_HYDROXYL"/>
    <property type="match status" value="5"/>
</dbReference>
<feature type="domain" description="EGF-like" evidence="12">
    <location>
        <begin position="717"/>
        <end position="755"/>
    </location>
</feature>
<evidence type="ECO:0000256" key="7">
    <source>
        <dbReference type="PROSITE-ProRule" id="PRU00076"/>
    </source>
</evidence>
<dbReference type="InterPro" id="IPR003410">
    <property type="entry name" value="HYR_dom"/>
</dbReference>
<dbReference type="SMART" id="SM00191">
    <property type="entry name" value="Int_alpha"/>
    <property type="match status" value="7"/>
</dbReference>
<feature type="region of interest" description="Disordered" evidence="9">
    <location>
        <begin position="1650"/>
        <end position="1679"/>
    </location>
</feature>
<feature type="domain" description="EGF-like" evidence="12">
    <location>
        <begin position="601"/>
        <end position="641"/>
    </location>
</feature>
<keyword evidence="10" id="KW-0812">Transmembrane</keyword>
<evidence type="ECO:0000256" key="6">
    <source>
        <dbReference type="ARBA" id="ARBA00023180"/>
    </source>
</evidence>
<dbReference type="InterPro" id="IPR024731">
    <property type="entry name" value="NELL2-like_EGF"/>
</dbReference>
<dbReference type="InterPro" id="IPR001881">
    <property type="entry name" value="EGF-like_Ca-bd_dom"/>
</dbReference>
<dbReference type="PROSITE" id="PS01186">
    <property type="entry name" value="EGF_2"/>
    <property type="match status" value="5"/>
</dbReference>